<gene>
    <name evidence="1" type="ORF">FWJ32_01885</name>
</gene>
<evidence type="ECO:0000313" key="2">
    <source>
        <dbReference type="Proteomes" id="UP000322976"/>
    </source>
</evidence>
<dbReference type="PANTHER" id="PTHR32329:SF2">
    <property type="entry name" value="BIFUNCTIONAL PROTEIN [INCLUDES 2-HYDROXYACYL-COA DEHYDRATASE (N-TER) AND ITS ACTIVATOR DOMAIN (C_TERM)"/>
    <property type="match status" value="1"/>
</dbReference>
<accession>A0A5D8QIF8</accession>
<evidence type="ECO:0008006" key="3">
    <source>
        <dbReference type="Google" id="ProtNLM"/>
    </source>
</evidence>
<reference evidence="1 2" key="1">
    <citation type="submission" date="2019-08" db="EMBL/GenBank/DDBJ databases">
        <title>Calorimonas adulescens gen. nov., sp. nov., an anaerobic thermophilic bacterium from Sakhalin hot spring.</title>
        <authorList>
            <person name="Khomyakova M.A."/>
            <person name="Merkel A.Y."/>
            <person name="Novikov A."/>
            <person name="Bonch-Osmolovskaya E.A."/>
            <person name="Slobodkin A.I."/>
        </authorList>
    </citation>
    <scope>NUCLEOTIDE SEQUENCE [LARGE SCALE GENOMIC DNA]</scope>
    <source>
        <strain evidence="1 2">A05MB</strain>
    </source>
</reference>
<dbReference type="PANTHER" id="PTHR32329">
    <property type="entry name" value="BIFUNCTIONAL PROTEIN [INCLUDES 2-HYDROXYACYL-COA DEHYDRATASE (N-TER) AND ITS ACTIVATOR DOMAIN (C_TERM)-RELATED"/>
    <property type="match status" value="1"/>
</dbReference>
<dbReference type="InterPro" id="IPR010327">
    <property type="entry name" value="FldB/FldC_alpha/beta"/>
</dbReference>
<organism evidence="1 2">
    <name type="scientific">Calorimonas adulescens</name>
    <dbReference type="NCBI Taxonomy" id="2606906"/>
    <lineage>
        <taxon>Bacteria</taxon>
        <taxon>Bacillati</taxon>
        <taxon>Bacillota</taxon>
        <taxon>Clostridia</taxon>
        <taxon>Thermoanaerobacterales</taxon>
        <taxon>Thermoanaerobacteraceae</taxon>
        <taxon>Calorimonas</taxon>
    </lineage>
</organism>
<evidence type="ECO:0000313" key="1">
    <source>
        <dbReference type="EMBL" id="TZE83098.1"/>
    </source>
</evidence>
<dbReference type="InterPro" id="IPR051805">
    <property type="entry name" value="Dehydratase_Activator_Redct"/>
</dbReference>
<dbReference type="Pfam" id="PF06050">
    <property type="entry name" value="HGD-D"/>
    <property type="match status" value="1"/>
</dbReference>
<dbReference type="Proteomes" id="UP000322976">
    <property type="component" value="Unassembled WGS sequence"/>
</dbReference>
<dbReference type="RefSeq" id="WP_149544294.1">
    <property type="nucleotide sequence ID" value="NZ_VTPS01000002.1"/>
</dbReference>
<sequence length="359" mass="40656">MRLTYPHMGNLDIILKALFEGFGAEVVTPPPITERTLSLGVQYSPEFACIPLKINVGNFIEALELGADTIIMLGGIGPCRFGYYGQVEREILKDLGYNPKMVIIEPPQGRLIDFLKDFGSLFPGLTFKKVINAVKLAWEKMAYLDKMEKAMLVYRAHEVHRGAVTDKYNEYRGYIDESMDPKEVKELGLRAIEEMKSLTVPADDKALRIAVVGEIYFLIEPYPSQDIFKELNELGVEVEKTEYISDYVLMNIFPRKLKKIKEAARPYLNRVIGGHAINTIGNTRQFADMGYDGIIQIFPFTCTPEIVAQGILNRMSRDLDIPVMSLSYDENTGQAGYQTRIEAFVDLLMRRREMGAVNV</sequence>
<keyword evidence="2" id="KW-1185">Reference proteome</keyword>
<dbReference type="AlphaFoldDB" id="A0A5D8QIF8"/>
<comment type="caution">
    <text evidence="1">The sequence shown here is derived from an EMBL/GenBank/DDBJ whole genome shotgun (WGS) entry which is preliminary data.</text>
</comment>
<proteinExistence type="predicted"/>
<protein>
    <recommendedName>
        <fullName evidence="3">CoA protein activase</fullName>
    </recommendedName>
</protein>
<dbReference type="Gene3D" id="3.40.50.11900">
    <property type="match status" value="1"/>
</dbReference>
<dbReference type="EMBL" id="VTPS01000002">
    <property type="protein sequence ID" value="TZE83098.1"/>
    <property type="molecule type" value="Genomic_DNA"/>
</dbReference>
<name>A0A5D8QIF8_9THEO</name>